<dbReference type="InterPro" id="IPR028002">
    <property type="entry name" value="Myb_DNA-bind_5"/>
</dbReference>
<dbReference type="Ensembl" id="ENSCSAVT00000014570.1">
    <property type="protein sequence ID" value="ENSCSAVP00000014405.1"/>
    <property type="gene ID" value="ENSCSAVG00000008434.1"/>
</dbReference>
<proteinExistence type="predicted"/>
<evidence type="ECO:0000259" key="1">
    <source>
        <dbReference type="Pfam" id="PF13873"/>
    </source>
</evidence>
<dbReference type="HOGENOM" id="CLU_2694103_0_0_1"/>
<sequence length="74" mass="8494">QSSPKDRENCRRSPNWSPTEIRTLCDFVQRHKAELFGTVKNTKGVNANKKKLWGEAASTISASSGRNRDWYQVR</sequence>
<evidence type="ECO:0000313" key="3">
    <source>
        <dbReference type="Proteomes" id="UP000007875"/>
    </source>
</evidence>
<evidence type="ECO:0000313" key="2">
    <source>
        <dbReference type="Ensembl" id="ENSCSAVP00000014405.1"/>
    </source>
</evidence>
<protein>
    <recommendedName>
        <fullName evidence="1">Myb/SANT-like DNA-binding domain-containing protein</fullName>
    </recommendedName>
</protein>
<organism evidence="2 3">
    <name type="scientific">Ciona savignyi</name>
    <name type="common">Pacific transparent sea squirt</name>
    <dbReference type="NCBI Taxonomy" id="51511"/>
    <lineage>
        <taxon>Eukaryota</taxon>
        <taxon>Metazoa</taxon>
        <taxon>Chordata</taxon>
        <taxon>Tunicata</taxon>
        <taxon>Ascidiacea</taxon>
        <taxon>Phlebobranchia</taxon>
        <taxon>Cionidae</taxon>
        <taxon>Ciona</taxon>
    </lineage>
</organism>
<reference evidence="2" key="3">
    <citation type="submission" date="2025-09" db="UniProtKB">
        <authorList>
            <consortium name="Ensembl"/>
        </authorList>
    </citation>
    <scope>IDENTIFICATION</scope>
</reference>
<dbReference type="AlphaFoldDB" id="H2Z9Z0"/>
<keyword evidence="3" id="KW-1185">Reference proteome</keyword>
<dbReference type="Pfam" id="PF13873">
    <property type="entry name" value="Myb_DNA-bind_5"/>
    <property type="match status" value="1"/>
</dbReference>
<reference evidence="2" key="2">
    <citation type="submission" date="2025-08" db="UniProtKB">
        <authorList>
            <consortium name="Ensembl"/>
        </authorList>
    </citation>
    <scope>IDENTIFICATION</scope>
</reference>
<accession>H2Z9Z0</accession>
<dbReference type="Proteomes" id="UP000007875">
    <property type="component" value="Unassembled WGS sequence"/>
</dbReference>
<reference evidence="3" key="1">
    <citation type="submission" date="2003-08" db="EMBL/GenBank/DDBJ databases">
        <authorList>
            <person name="Birren B."/>
            <person name="Nusbaum C."/>
            <person name="Abebe A."/>
            <person name="Abouelleil A."/>
            <person name="Adekoya E."/>
            <person name="Ait-zahra M."/>
            <person name="Allen N."/>
            <person name="Allen T."/>
            <person name="An P."/>
            <person name="Anderson M."/>
            <person name="Anderson S."/>
            <person name="Arachchi H."/>
            <person name="Armbruster J."/>
            <person name="Bachantsang P."/>
            <person name="Baldwin J."/>
            <person name="Barry A."/>
            <person name="Bayul T."/>
            <person name="Blitshsteyn B."/>
            <person name="Bloom T."/>
            <person name="Blye J."/>
            <person name="Boguslavskiy L."/>
            <person name="Borowsky M."/>
            <person name="Boukhgalter B."/>
            <person name="Brunache A."/>
            <person name="Butler J."/>
            <person name="Calixte N."/>
            <person name="Calvo S."/>
            <person name="Camarata J."/>
            <person name="Campo K."/>
            <person name="Chang J."/>
            <person name="Cheshatsang Y."/>
            <person name="Citroen M."/>
            <person name="Collymore A."/>
            <person name="Considine T."/>
            <person name="Cook A."/>
            <person name="Cooke P."/>
            <person name="Corum B."/>
            <person name="Cuomo C."/>
            <person name="David R."/>
            <person name="Dawoe T."/>
            <person name="Degray S."/>
            <person name="Dodge S."/>
            <person name="Dooley K."/>
            <person name="Dorje P."/>
            <person name="Dorjee K."/>
            <person name="Dorris L."/>
            <person name="Duffey N."/>
            <person name="Dupes A."/>
            <person name="Elkins T."/>
            <person name="Engels R."/>
            <person name="Erickson J."/>
            <person name="Farina A."/>
            <person name="Faro S."/>
            <person name="Ferreira P."/>
            <person name="Fischer H."/>
            <person name="Fitzgerald M."/>
            <person name="Foley K."/>
            <person name="Gage D."/>
            <person name="Galagan J."/>
            <person name="Gearin G."/>
            <person name="Gnerre S."/>
            <person name="Gnirke A."/>
            <person name="Goyette A."/>
            <person name="Graham J."/>
            <person name="Grandbois E."/>
            <person name="Gyaltsen K."/>
            <person name="Hafez N."/>
            <person name="Hagopian D."/>
            <person name="Hagos B."/>
            <person name="Hall J."/>
            <person name="Hatcher B."/>
            <person name="Heller A."/>
            <person name="Higgins H."/>
            <person name="Honan T."/>
            <person name="Horn A."/>
            <person name="Houde N."/>
            <person name="Hughes L."/>
            <person name="Hulme W."/>
            <person name="Husby E."/>
            <person name="Iliev I."/>
            <person name="Jaffe D."/>
            <person name="Jones C."/>
            <person name="Kamal M."/>
            <person name="Kamat A."/>
            <person name="Kamvysselis M."/>
            <person name="Karlsson E."/>
            <person name="Kells C."/>
            <person name="Kieu A."/>
            <person name="Kisner P."/>
            <person name="Kodira C."/>
            <person name="Kulbokas E."/>
            <person name="Labutti K."/>
            <person name="Lama D."/>
            <person name="Landers T."/>
            <person name="Leger J."/>
            <person name="Levine S."/>
            <person name="Lewis D."/>
            <person name="Lewis T."/>
            <person name="Lindblad-toh K."/>
            <person name="Liu X."/>
            <person name="Lokyitsang T."/>
            <person name="Lokyitsang Y."/>
            <person name="Lucien O."/>
            <person name="Lui A."/>
            <person name="Ma L.J."/>
            <person name="Mabbitt R."/>
            <person name="Macdonald J."/>
            <person name="Maclean C."/>
            <person name="Major J."/>
            <person name="Manning J."/>
            <person name="Marabella R."/>
            <person name="Maru K."/>
            <person name="Matthews C."/>
            <person name="Mauceli E."/>
            <person name="Mccarthy M."/>
            <person name="Mcdonough S."/>
            <person name="Mcghee T."/>
            <person name="Meldrim J."/>
            <person name="Meneus L."/>
            <person name="Mesirov J."/>
            <person name="Mihalev A."/>
            <person name="Mihova T."/>
            <person name="Mikkelsen T."/>
            <person name="Mlenga V."/>
            <person name="Moru K."/>
            <person name="Mozes J."/>
            <person name="Mulrain L."/>
            <person name="Munson G."/>
            <person name="Naylor J."/>
            <person name="Newes C."/>
            <person name="Nguyen C."/>
            <person name="Nguyen N."/>
            <person name="Nguyen T."/>
            <person name="Nicol R."/>
            <person name="Nielsen C."/>
            <person name="Nizzari M."/>
            <person name="Norbu C."/>
            <person name="Norbu N."/>
            <person name="O'donnell P."/>
            <person name="Okoawo O."/>
            <person name="O'leary S."/>
            <person name="Omotosho B."/>
            <person name="O'neill K."/>
            <person name="Osman S."/>
            <person name="Parker S."/>
            <person name="Perrin D."/>
            <person name="Phunkhang P."/>
            <person name="Piqani B."/>
            <person name="Purcell S."/>
            <person name="Rachupka T."/>
            <person name="Ramasamy U."/>
            <person name="Rameau R."/>
            <person name="Ray V."/>
            <person name="Raymond C."/>
            <person name="Retta R."/>
            <person name="Richardson S."/>
            <person name="Rise C."/>
            <person name="Rodriguez J."/>
            <person name="Rogers J."/>
            <person name="Rogov P."/>
            <person name="Rutman M."/>
            <person name="Schupbach R."/>
            <person name="Seaman C."/>
            <person name="Settipalli S."/>
            <person name="Sharpe T."/>
            <person name="Sheridan J."/>
            <person name="Sherpa N."/>
            <person name="Shi J."/>
            <person name="Smirnov S."/>
            <person name="Smith C."/>
            <person name="Sougnez C."/>
            <person name="Spencer B."/>
            <person name="Stalker J."/>
            <person name="Stange-thomann N."/>
            <person name="Stavropoulos S."/>
            <person name="Stetson K."/>
            <person name="Stone C."/>
            <person name="Stone S."/>
            <person name="Stubbs M."/>
            <person name="Talamas J."/>
            <person name="Tchuinga P."/>
            <person name="Tenzing P."/>
            <person name="Tesfaye S."/>
            <person name="Theodore J."/>
            <person name="Thoulutsang Y."/>
            <person name="Topham K."/>
            <person name="Towey S."/>
            <person name="Tsamla T."/>
            <person name="Tsomo N."/>
            <person name="Vallee D."/>
            <person name="Vassiliev H."/>
            <person name="Venkataraman V."/>
            <person name="Vinson J."/>
            <person name="Vo A."/>
            <person name="Wade C."/>
            <person name="Wang S."/>
            <person name="Wangchuk T."/>
            <person name="Wangdi T."/>
            <person name="Whittaker C."/>
            <person name="Wilkinson J."/>
            <person name="Wu Y."/>
            <person name="Wyman D."/>
            <person name="Yadav S."/>
            <person name="Yang S."/>
            <person name="Yang X."/>
            <person name="Yeager S."/>
            <person name="Yee E."/>
            <person name="Young G."/>
            <person name="Zainoun J."/>
            <person name="Zembeck L."/>
            <person name="Zimmer A."/>
            <person name="Zody M."/>
            <person name="Lander E."/>
        </authorList>
    </citation>
    <scope>NUCLEOTIDE SEQUENCE [LARGE SCALE GENOMIC DNA]</scope>
</reference>
<feature type="domain" description="Myb/SANT-like DNA-binding" evidence="1">
    <location>
        <begin position="12"/>
        <end position="74"/>
    </location>
</feature>
<name>H2Z9Z0_CIOSA</name>
<dbReference type="InParanoid" id="H2Z9Z0"/>